<sequence>MMHNITLNSNSSSWCVELPTRSNGGTTSFCNITEEWVPRITSEAVYIVPATLSVCFFILFIFIAIKKGYYKKSFLKDAFSWKCNCGKKKWLSQEEKREVYNYRIKTGDSSLPFEERKPLNSTINSIDDLNENETESLNNWRVENKGPKTEVVVGCDKCCGTTCCCTCCGTTCCCTCLTVDTGVQFTILLSHVTIIFDIYDVYTDCEYHYKYENFGQVHQGIYRNGAVSIGILVFAIFGMVKVIVTAFYFIIIRHLGDYGDHPDNESRLIKYFKKVDNKAIVFIVEDCAENFLGYFYIEKYLVGDEALSSTMILKILINSIRYGIKSCKGLMEFYKGCKALKKKKKDLEKEEQDGSKYLEPKRQSLLLVVLKLFTLPFPMLFICFGNFLRLFGAFYQNHYGKLDDHCVAAVNGRLIQTPFTSYPGNCMRIWEYIFMVCNFVPLLFYIVGLALFIRYIRNSDKAEFEKFEMQRPRQEFWRSGNPDLVLGDSKTD</sequence>
<feature type="transmembrane region" description="Helical" evidence="1">
    <location>
        <begin position="226"/>
        <end position="251"/>
    </location>
</feature>
<protein>
    <submittedName>
        <fullName evidence="2">Uncharacterized protein</fullName>
    </submittedName>
</protein>
<dbReference type="AlphaFoldDB" id="A0A7M5WX72"/>
<dbReference type="EnsemblMetazoa" id="CLYHEMT014073.1">
    <property type="protein sequence ID" value="CLYHEMP014073.1"/>
    <property type="gene ID" value="CLYHEMG014073"/>
</dbReference>
<dbReference type="GeneID" id="136815780"/>
<evidence type="ECO:0000256" key="1">
    <source>
        <dbReference type="SAM" id="Phobius"/>
    </source>
</evidence>
<feature type="transmembrane region" description="Helical" evidence="1">
    <location>
        <begin position="432"/>
        <end position="456"/>
    </location>
</feature>
<keyword evidence="1" id="KW-0472">Membrane</keyword>
<feature type="transmembrane region" description="Helical" evidence="1">
    <location>
        <begin position="44"/>
        <end position="65"/>
    </location>
</feature>
<evidence type="ECO:0000313" key="2">
    <source>
        <dbReference type="EnsemblMetazoa" id="CLYHEMP014073.1"/>
    </source>
</evidence>
<reference evidence="2" key="1">
    <citation type="submission" date="2021-01" db="UniProtKB">
        <authorList>
            <consortium name="EnsemblMetazoa"/>
        </authorList>
    </citation>
    <scope>IDENTIFICATION</scope>
</reference>
<feature type="transmembrane region" description="Helical" evidence="1">
    <location>
        <begin position="365"/>
        <end position="388"/>
    </location>
</feature>
<name>A0A7M5WX72_9CNID</name>
<keyword evidence="3" id="KW-1185">Reference proteome</keyword>
<keyword evidence="1" id="KW-0812">Transmembrane</keyword>
<keyword evidence="1" id="KW-1133">Transmembrane helix</keyword>
<organism evidence="2 3">
    <name type="scientific">Clytia hemisphaerica</name>
    <dbReference type="NCBI Taxonomy" id="252671"/>
    <lineage>
        <taxon>Eukaryota</taxon>
        <taxon>Metazoa</taxon>
        <taxon>Cnidaria</taxon>
        <taxon>Hydrozoa</taxon>
        <taxon>Hydroidolina</taxon>
        <taxon>Leptothecata</taxon>
        <taxon>Obeliida</taxon>
        <taxon>Clytiidae</taxon>
        <taxon>Clytia</taxon>
    </lineage>
</organism>
<accession>A0A7M5WX72</accession>
<evidence type="ECO:0000313" key="3">
    <source>
        <dbReference type="Proteomes" id="UP000594262"/>
    </source>
</evidence>
<proteinExistence type="predicted"/>
<dbReference type="RefSeq" id="XP_066928329.1">
    <property type="nucleotide sequence ID" value="XM_067072228.1"/>
</dbReference>
<dbReference type="Proteomes" id="UP000594262">
    <property type="component" value="Unplaced"/>
</dbReference>